<comment type="caution">
    <text evidence="2">The sequence shown here is derived from an EMBL/GenBank/DDBJ whole genome shotgun (WGS) entry which is preliminary data.</text>
</comment>
<name>A0A2P8CVJ9_9BACT</name>
<gene>
    <name evidence="2" type="ORF">B0I18_11312</name>
</gene>
<dbReference type="OrthoDB" id="78172at2"/>
<organism evidence="2 3">
    <name type="scientific">Taibaiella chishuiensis</name>
    <dbReference type="NCBI Taxonomy" id="1434707"/>
    <lineage>
        <taxon>Bacteria</taxon>
        <taxon>Pseudomonadati</taxon>
        <taxon>Bacteroidota</taxon>
        <taxon>Chitinophagia</taxon>
        <taxon>Chitinophagales</taxon>
        <taxon>Chitinophagaceae</taxon>
        <taxon>Taibaiella</taxon>
    </lineage>
</organism>
<feature type="coiled-coil region" evidence="1">
    <location>
        <begin position="180"/>
        <end position="214"/>
    </location>
</feature>
<dbReference type="EMBL" id="PYGD01000013">
    <property type="protein sequence ID" value="PSK89001.1"/>
    <property type="molecule type" value="Genomic_DNA"/>
</dbReference>
<accession>A0A2P8CVJ9</accession>
<dbReference type="RefSeq" id="WP_106525030.1">
    <property type="nucleotide sequence ID" value="NZ_PYGD01000013.1"/>
</dbReference>
<reference evidence="2 3" key="1">
    <citation type="submission" date="2018-03" db="EMBL/GenBank/DDBJ databases">
        <title>Genomic Encyclopedia of Type Strains, Phase III (KMG-III): the genomes of soil and plant-associated and newly described type strains.</title>
        <authorList>
            <person name="Whitman W."/>
        </authorList>
    </citation>
    <scope>NUCLEOTIDE SEQUENCE [LARGE SCALE GENOMIC DNA]</scope>
    <source>
        <strain evidence="2 3">CGMCC 1.12700</strain>
    </source>
</reference>
<evidence type="ECO:0000313" key="2">
    <source>
        <dbReference type="EMBL" id="PSK89001.1"/>
    </source>
</evidence>
<sequence>MKKDYIEQLQKLRQKLQDKSLSVLVGAGFSKNVHPTLFPSWWQLLEKMVLRMNNTLYSCAFMEKTKKDPESAKEDYSRFCSEQVNQYIEQTGYLNVVSNYIRKMGFRETVDVYIEENTPLAVRIEGKPFLKIKENGQFSETAISESDLELHSQLIRLPWSNIYTTNYDNLLEFCIDIETADGLKLQLKKLDEEIQDLLNEIPALEIEFKDLEEKLNAQELGRSSQYDVDIELRKSRNSTGHHLELKKVRQKSLIEKKSTIEAALNECYNIVKHSSDLALKRNRNIIKLHGSLPESENELFEFDNEFNKRYIISNEDYEGYPQHHEAFTQLMRISLLQGNFCLIGFSGDDPNFLAWVSWIRTVVTRKNSRDNDDIKIYLIDARATKAPDAHKEQFYKNHSIAYIPLSSPVCIEFLESASGKPINANNVKSILKSFIDYLSDIPVIDIPKVSYELLGREQYESYMDLFENRAAHSSFEDVLKVCENYHELEYLKRFSRIPAFHNSNNFSKIDFLLRIGDYFKSAIKEKKEFQTNFLKLVCLVLNDLFLPYSCVISNEEFALLKSKAKAISPELYYHFLKQEIKDAIWRCDGQTVKKIHQVCSRLTLEIYERDKPFLLALNDVTSMRFSSLKTIADTIQQEDENVIALTAYWSIVDREKALKFIRSQKFDLVQEELYALEIERVLRGFDNDKRLYERLEQLKFHGLRRLADNQDYVLSQKNKRTHKVDTYSADDYIDGLILGGDSEKEALCIQMLGMMLETGLPFSRDGGYLRHRDDIYPILKTVLKRFPMPVLYFALQYNDSKFIKRIGQDYAFTDDLGTSNLVIFESLAKSYFDDYTPWYYKSNILIFLSQFIISLPPSTWEQFFLSVWNEKKQNGALFIRDREDDFTFIESSIRFIQDRGIIKLVLYDCLEQAKDFSHIEGCTQCLFLLNKNAAYTVLKIKKTEKKISNYINYFIQLIEKQPHCLRLLGNINEHLTVEQKKTIQASLGKLTFSKLNNSNLWMLVAFYGKGNKPLYKKLVHELIKSPMLWQTGISTDEKGRRILTLGLDFISLRRLMKGGSEDINQAFTRKKILTIYHKLKVSVEQMKLLPIDRINGFNSLLREMRWFLDAENNVLRSDPNFKDIVDTVETLSGITPEPDDLVPLIMSSSLSDINNSISTLSREFYDNGNFDKYTAILNLAVNKVLLKHGPGIILLLEYLNIWCRDFGTKSIFRNLAGSILQILNSYRLSYPPDLYIPKLEVHLICLASTLKKWDYESESISHFLSLLKSSRFNNIRYNLKAKLSS</sequence>
<dbReference type="Pfam" id="PF13289">
    <property type="entry name" value="SIR2_2"/>
    <property type="match status" value="1"/>
</dbReference>
<keyword evidence="1" id="KW-0175">Coiled coil</keyword>
<protein>
    <submittedName>
        <fullName evidence="2">SIR2-like protein</fullName>
    </submittedName>
</protein>
<dbReference type="Proteomes" id="UP000240572">
    <property type="component" value="Unassembled WGS sequence"/>
</dbReference>
<keyword evidence="3" id="KW-1185">Reference proteome</keyword>
<evidence type="ECO:0000256" key="1">
    <source>
        <dbReference type="SAM" id="Coils"/>
    </source>
</evidence>
<evidence type="ECO:0000313" key="3">
    <source>
        <dbReference type="Proteomes" id="UP000240572"/>
    </source>
</evidence>
<proteinExistence type="predicted"/>